<feature type="compositionally biased region" description="Polar residues" evidence="1">
    <location>
        <begin position="82"/>
        <end position="97"/>
    </location>
</feature>
<feature type="transmembrane region" description="Helical" evidence="2">
    <location>
        <begin position="170"/>
        <end position="189"/>
    </location>
</feature>
<dbReference type="EMBL" id="JABELV010000058">
    <property type="protein sequence ID" value="KAG7544373.1"/>
    <property type="molecule type" value="Genomic_DNA"/>
</dbReference>
<dbReference type="AlphaFoldDB" id="A0A8K0JLD3"/>
<accession>A0A8K0JLD3</accession>
<comment type="caution">
    <text evidence="3">The sequence shown here is derived from an EMBL/GenBank/DDBJ whole genome shotgun (WGS) entry which is preliminary data.</text>
</comment>
<name>A0A8K0JLD3_9TREE</name>
<feature type="compositionally biased region" description="Pro residues" evidence="1">
    <location>
        <begin position="102"/>
        <end position="113"/>
    </location>
</feature>
<evidence type="ECO:0000256" key="1">
    <source>
        <dbReference type="SAM" id="MobiDB-lite"/>
    </source>
</evidence>
<sequence>MQGLAISPPAATQAVAPPPPPTANPFAAPPAYPQSTTKSEFDSEGIEFLRPLGDKGDLKPNDWLNERAAYPIDSKTPPLASPVSTYASHSRTPSNPRISYVPPGPPPPVPVPAPSQQMWAPPPHDPEYGRQPYQEPELEPKRFGPAFIYRRHGSQGQLGQPGRLSKGLKIFIQMFLLFILVGMAFGAGFQSGRQVSCGGAYHSDNATVSDISRLERHDDSLDSLARLDDGHDENDLDGVVAGANRMFTG</sequence>
<feature type="region of interest" description="Disordered" evidence="1">
    <location>
        <begin position="1"/>
        <end position="134"/>
    </location>
</feature>
<gene>
    <name evidence="3" type="ORF">FFLO_03252</name>
</gene>
<evidence type="ECO:0000256" key="2">
    <source>
        <dbReference type="SAM" id="Phobius"/>
    </source>
</evidence>
<keyword evidence="2" id="KW-1133">Transmembrane helix</keyword>
<dbReference type="Proteomes" id="UP000812966">
    <property type="component" value="Unassembled WGS sequence"/>
</dbReference>
<proteinExistence type="predicted"/>
<organism evidence="3 4">
    <name type="scientific">Filobasidium floriforme</name>
    <dbReference type="NCBI Taxonomy" id="5210"/>
    <lineage>
        <taxon>Eukaryota</taxon>
        <taxon>Fungi</taxon>
        <taxon>Dikarya</taxon>
        <taxon>Basidiomycota</taxon>
        <taxon>Agaricomycotina</taxon>
        <taxon>Tremellomycetes</taxon>
        <taxon>Filobasidiales</taxon>
        <taxon>Filobasidiaceae</taxon>
        <taxon>Filobasidium</taxon>
    </lineage>
</organism>
<evidence type="ECO:0000313" key="4">
    <source>
        <dbReference type="Proteomes" id="UP000812966"/>
    </source>
</evidence>
<feature type="compositionally biased region" description="Pro residues" evidence="1">
    <location>
        <begin position="16"/>
        <end position="32"/>
    </location>
</feature>
<reference evidence="3" key="1">
    <citation type="submission" date="2020-04" db="EMBL/GenBank/DDBJ databases">
        <title>Analysis of mating type loci in Filobasidium floriforme.</title>
        <authorList>
            <person name="Nowrousian M."/>
        </authorList>
    </citation>
    <scope>NUCLEOTIDE SEQUENCE</scope>
    <source>
        <strain evidence="3">CBS 6242</strain>
    </source>
</reference>
<keyword evidence="2" id="KW-0472">Membrane</keyword>
<evidence type="ECO:0000313" key="3">
    <source>
        <dbReference type="EMBL" id="KAG7544373.1"/>
    </source>
</evidence>
<keyword evidence="4" id="KW-1185">Reference proteome</keyword>
<keyword evidence="2" id="KW-0812">Transmembrane</keyword>
<protein>
    <submittedName>
        <fullName evidence="3">Uncharacterized protein</fullName>
    </submittedName>
</protein>